<sequence length="263" mass="28155">MLDRIAHPVSCRPTYSRKECPAFRSVFGICLRFWKTGPLLLVLSSHPAIRAYPQAYDPLQDRVRPATQVDGPPVQNSVMAPCASPLPETTLFDPLQAPGADQASKALAGTQSCITDTKPDQSINRGPKGIMGSVPVPSEHAGSPPTKIIIHSNKSSSGALRYHPIPVVIRGEAHPGRIPTEPPPALQIQLSSLVRQQPGPVIQISEAEQAAHSPATLVDPAPVLSRDDMGTDVSLAPPATKDLRMSLIEFKASSRGSNDRDVR</sequence>
<reference evidence="1 2" key="1">
    <citation type="submission" date="2016-10" db="EMBL/GenBank/DDBJ databases">
        <authorList>
            <person name="de Groot N.N."/>
        </authorList>
    </citation>
    <scope>NUCLEOTIDE SEQUENCE [LARGE SCALE GENOMIC DNA]</scope>
    <source>
        <strain evidence="1 2">AB35.6</strain>
    </source>
</reference>
<organism evidence="1 2">
    <name type="scientific">Terriglobus roseus</name>
    <dbReference type="NCBI Taxonomy" id="392734"/>
    <lineage>
        <taxon>Bacteria</taxon>
        <taxon>Pseudomonadati</taxon>
        <taxon>Acidobacteriota</taxon>
        <taxon>Terriglobia</taxon>
        <taxon>Terriglobales</taxon>
        <taxon>Acidobacteriaceae</taxon>
        <taxon>Terriglobus</taxon>
    </lineage>
</organism>
<protein>
    <submittedName>
        <fullName evidence="1">Uncharacterized protein</fullName>
    </submittedName>
</protein>
<name>A0A1H4SHE6_9BACT</name>
<dbReference type="Proteomes" id="UP000182409">
    <property type="component" value="Unassembled WGS sequence"/>
</dbReference>
<evidence type="ECO:0000313" key="2">
    <source>
        <dbReference type="Proteomes" id="UP000182409"/>
    </source>
</evidence>
<dbReference type="AlphaFoldDB" id="A0A1H4SHE6"/>
<evidence type="ECO:0000313" key="1">
    <source>
        <dbReference type="EMBL" id="SEC43414.1"/>
    </source>
</evidence>
<accession>A0A1H4SHE6</accession>
<proteinExistence type="predicted"/>
<dbReference type="EMBL" id="FNSD01000001">
    <property type="protein sequence ID" value="SEC43414.1"/>
    <property type="molecule type" value="Genomic_DNA"/>
</dbReference>
<gene>
    <name evidence="1" type="ORF">SAMN05443244_3450</name>
</gene>